<evidence type="ECO:0000256" key="1">
    <source>
        <dbReference type="ARBA" id="ARBA00001946"/>
    </source>
</evidence>
<dbReference type="SUPFAM" id="SSF52009">
    <property type="entry name" value="Phosphohistidine domain"/>
    <property type="match status" value="1"/>
</dbReference>
<dbReference type="AlphaFoldDB" id="A0A3A3GLC4"/>
<evidence type="ECO:0000313" key="19">
    <source>
        <dbReference type="Proteomes" id="UP000266177"/>
    </source>
</evidence>
<dbReference type="GO" id="GO:0046872">
    <property type="term" value="F:metal ion binding"/>
    <property type="evidence" value="ECO:0007669"/>
    <property type="project" value="UniProtKB-UniRule"/>
</dbReference>
<accession>A0A3A3GLC4</accession>
<dbReference type="GO" id="GO:0005524">
    <property type="term" value="F:ATP binding"/>
    <property type="evidence" value="ECO:0007669"/>
    <property type="project" value="UniProtKB-UniRule"/>
</dbReference>
<evidence type="ECO:0000256" key="8">
    <source>
        <dbReference type="ARBA" id="ARBA00022777"/>
    </source>
</evidence>
<feature type="domain" description="Pyruvate phosphate dikinase AMP/ATP-binding" evidence="16">
    <location>
        <begin position="302"/>
        <end position="347"/>
    </location>
</feature>
<evidence type="ECO:0000256" key="2">
    <source>
        <dbReference type="ARBA" id="ARBA00007837"/>
    </source>
</evidence>
<keyword evidence="5 18" id="KW-0808">Transferase</keyword>
<dbReference type="GO" id="GO:0050242">
    <property type="term" value="F:pyruvate, phosphate dikinase activity"/>
    <property type="evidence" value="ECO:0007669"/>
    <property type="project" value="UniProtKB-UniRule"/>
</dbReference>
<comment type="catalytic activity">
    <reaction evidence="11">
        <text>pyruvate + phosphate + ATP = phosphoenolpyruvate + AMP + diphosphate + H(+)</text>
        <dbReference type="Rhea" id="RHEA:10756"/>
        <dbReference type="ChEBI" id="CHEBI:15361"/>
        <dbReference type="ChEBI" id="CHEBI:15378"/>
        <dbReference type="ChEBI" id="CHEBI:30616"/>
        <dbReference type="ChEBI" id="CHEBI:33019"/>
        <dbReference type="ChEBI" id="CHEBI:43474"/>
        <dbReference type="ChEBI" id="CHEBI:58702"/>
        <dbReference type="ChEBI" id="CHEBI:456215"/>
        <dbReference type="EC" id="2.7.9.1"/>
    </reaction>
</comment>
<dbReference type="EC" id="2.7.9.1" evidence="3 11"/>
<dbReference type="InterPro" id="IPR013815">
    <property type="entry name" value="ATP_grasp_subdomain_1"/>
</dbReference>
<evidence type="ECO:0000259" key="17">
    <source>
        <dbReference type="Pfam" id="PF02896"/>
    </source>
</evidence>
<evidence type="ECO:0000256" key="5">
    <source>
        <dbReference type="ARBA" id="ARBA00022679"/>
    </source>
</evidence>
<reference evidence="18 19" key="1">
    <citation type="submission" date="2018-09" db="EMBL/GenBank/DDBJ databases">
        <title>Paenibacillus SK2017-BO5.</title>
        <authorList>
            <person name="Piskunova J.V."/>
            <person name="Dubiley S.A."/>
            <person name="Severinov K.V."/>
        </authorList>
    </citation>
    <scope>NUCLEOTIDE SEQUENCE [LARGE SCALE GENOMIC DNA]</scope>
    <source>
        <strain evidence="18 19">BO5</strain>
    </source>
</reference>
<dbReference type="SUPFAM" id="SSF51621">
    <property type="entry name" value="Phosphoenolpyruvate/pyruvate domain"/>
    <property type="match status" value="1"/>
</dbReference>
<evidence type="ECO:0000256" key="4">
    <source>
        <dbReference type="ARBA" id="ARBA00020138"/>
    </source>
</evidence>
<dbReference type="NCBIfam" id="NF004531">
    <property type="entry name" value="PRK05878.1"/>
    <property type="match status" value="1"/>
</dbReference>
<keyword evidence="9" id="KW-0067">ATP-binding</keyword>
<dbReference type="InterPro" id="IPR000121">
    <property type="entry name" value="PEP_util_C"/>
</dbReference>
<dbReference type="EMBL" id="QYZD01000011">
    <property type="protein sequence ID" value="RJG23400.1"/>
    <property type="molecule type" value="Genomic_DNA"/>
</dbReference>
<dbReference type="SUPFAM" id="SSF56059">
    <property type="entry name" value="Glutathione synthetase ATP-binding domain-like"/>
    <property type="match status" value="1"/>
</dbReference>
<feature type="domain" description="Pyruvate phosphate dikinase AMP/ATP-binding" evidence="16">
    <location>
        <begin position="63"/>
        <end position="293"/>
    </location>
</feature>
<dbReference type="InterPro" id="IPR002192">
    <property type="entry name" value="PPDK_AMP/ATP-bd"/>
</dbReference>
<feature type="binding site" evidence="13">
    <location>
        <position position="558"/>
    </location>
    <ligand>
        <name>substrate</name>
    </ligand>
</feature>
<dbReference type="InterPro" id="IPR023151">
    <property type="entry name" value="PEP_util_CS"/>
</dbReference>
<organism evidence="18 19">
    <name type="scientific">Paenibacillus thiaminolyticus</name>
    <name type="common">Bacillus thiaminolyticus</name>
    <dbReference type="NCBI Taxonomy" id="49283"/>
    <lineage>
        <taxon>Bacteria</taxon>
        <taxon>Bacillati</taxon>
        <taxon>Bacillota</taxon>
        <taxon>Bacilli</taxon>
        <taxon>Bacillales</taxon>
        <taxon>Paenibacillaceae</taxon>
        <taxon>Paenibacillus</taxon>
    </lineage>
</organism>
<evidence type="ECO:0000259" key="15">
    <source>
        <dbReference type="Pfam" id="PF00391"/>
    </source>
</evidence>
<evidence type="ECO:0000256" key="7">
    <source>
        <dbReference type="ARBA" id="ARBA00022741"/>
    </source>
</evidence>
<feature type="active site" description="Proton donor" evidence="12">
    <location>
        <position position="837"/>
    </location>
</feature>
<evidence type="ECO:0000256" key="13">
    <source>
        <dbReference type="PIRSR" id="PIRSR000853-2"/>
    </source>
</evidence>
<feature type="binding site" evidence="13">
    <location>
        <position position="772"/>
    </location>
    <ligand>
        <name>substrate</name>
    </ligand>
</feature>
<dbReference type="Gene3D" id="3.20.20.60">
    <property type="entry name" value="Phosphoenolpyruvate-binding domains"/>
    <property type="match status" value="1"/>
</dbReference>
<dbReference type="PIRSF" id="PIRSF000853">
    <property type="entry name" value="PPDK"/>
    <property type="match status" value="1"/>
</dbReference>
<keyword evidence="18" id="KW-0670">Pyruvate</keyword>
<feature type="binding site" evidence="13">
    <location>
        <position position="771"/>
    </location>
    <ligand>
        <name>substrate</name>
    </ligand>
</feature>
<dbReference type="Pfam" id="PF02896">
    <property type="entry name" value="PEP-utilizers_C"/>
    <property type="match status" value="1"/>
</dbReference>
<dbReference type="Gene3D" id="3.30.470.20">
    <property type="entry name" value="ATP-grasp fold, B domain"/>
    <property type="match status" value="1"/>
</dbReference>
<feature type="binding site" evidence="13">
    <location>
        <position position="774"/>
    </location>
    <ligand>
        <name>substrate</name>
    </ligand>
</feature>
<dbReference type="Gene3D" id="1.10.189.10">
    <property type="entry name" value="Pyruvate Phosphate Dikinase, domain 2"/>
    <property type="match status" value="1"/>
</dbReference>
<evidence type="ECO:0000256" key="10">
    <source>
        <dbReference type="ARBA" id="ARBA00022842"/>
    </source>
</evidence>
<evidence type="ECO:0000256" key="12">
    <source>
        <dbReference type="PIRSR" id="PIRSR000853-1"/>
    </source>
</evidence>
<dbReference type="PROSITE" id="PS00370">
    <property type="entry name" value="PEP_ENZYMES_PHOS_SITE"/>
    <property type="match status" value="1"/>
</dbReference>
<dbReference type="Proteomes" id="UP000266177">
    <property type="component" value="Unassembled WGS sequence"/>
</dbReference>
<dbReference type="InterPro" id="IPR015813">
    <property type="entry name" value="Pyrv/PenolPyrv_kinase-like_dom"/>
</dbReference>
<dbReference type="NCBIfam" id="TIGR01828">
    <property type="entry name" value="pyru_phos_dikin"/>
    <property type="match status" value="1"/>
</dbReference>
<dbReference type="Gene3D" id="1.20.80.30">
    <property type="match status" value="1"/>
</dbReference>
<feature type="binding site" evidence="14">
    <location>
        <position position="774"/>
    </location>
    <ligand>
        <name>Mg(2+)</name>
        <dbReference type="ChEBI" id="CHEBI:18420"/>
    </ligand>
</feature>
<protein>
    <recommendedName>
        <fullName evidence="4 11">Pyruvate, phosphate dikinase</fullName>
        <ecNumber evidence="3 11">2.7.9.1</ecNumber>
    </recommendedName>
</protein>
<name>A0A3A3GLC4_PANTH</name>
<evidence type="ECO:0000256" key="9">
    <source>
        <dbReference type="ARBA" id="ARBA00022840"/>
    </source>
</evidence>
<dbReference type="InterPro" id="IPR040442">
    <property type="entry name" value="Pyrv_kinase-like_dom_sf"/>
</dbReference>
<feature type="domain" description="PEP-utilising enzyme mobile" evidence="15">
    <location>
        <begin position="419"/>
        <end position="500"/>
    </location>
</feature>
<evidence type="ECO:0000313" key="18">
    <source>
        <dbReference type="EMBL" id="RJG23400.1"/>
    </source>
</evidence>
<keyword evidence="6 14" id="KW-0479">Metal-binding</keyword>
<dbReference type="RefSeq" id="WP_119794251.1">
    <property type="nucleotide sequence ID" value="NZ_QYZD01000011.1"/>
</dbReference>
<dbReference type="InterPro" id="IPR010121">
    <property type="entry name" value="Pyruvate_phosphate_dikinase"/>
</dbReference>
<sequence length="892" mass="97555">MKPTWICHFRHGNAGMKALLGGKGANLAEMTRIGLPVPPGFTITTEACRSYYALNRLPDGLMDEVRSALQAVELIRGQRFGDAHDPLLVSVRSGSVHSMPGMMDTILNLGLNDETVQGLSSATGDERFAYDCYRRLIHMFGNVVSGVESGEFERIFAEVKAHCGAQTDQSLSADGLREVVRCYKQYLEEKAGAPFPQDVHVQLQLAIEAVFRSWNNHRAQVYRKLHQLSDDEGTAVNIQSMVFGNRGADSGTGVLFTRHPSTGEKILFGEYLTNAQGEDVVAGTRTPQPIAKMAEEMPDLYRQLTEAADQLERHYRDMQDIEFTVERGKLFILQTRAGKRTAQAVVAIAVALVHEGLITAQEALLRLDVAQLEHLLHPSIAPDAAIDTVATGLPASPGAASGRIVLDADEAERMAAAGERVILVRPETTPEDIHGVLVAEGVLTSRGGMTSHAAVVARSMGKPCVSGCEDVSFDFTRNCITIGARTFCEGDLLSIDGATGRIIAGAVPLVAAEMSDEFQQLLEWADRERELGVYANADTPADAVKARALGAEGIGLCRTEHMFMSPERLCIVRDMILAESEAERRRALALLLPLQQEDFEGIFEAMDGYTVTIRLLDPPLHEFLPNLEELVVRQTEWKATGTGTERERNDLERLITKVRALHELNPMLGQRGCRLGILFPEIYEMQAEALFLAASRMLRKGVRVQPDIMVPLIGHAAELKLLRELIERTAERVLGAERRGCAYRIGTMIEVPRAALTAGQIAEHADFFSFGTNDLTQMTFGCSRDDAEGKFLAHYVDRRVLTANPFQVLDTSGVGQLIELAVQRGLAVNPQLKTGICGEHGGERDSILFCHATGLDYVSCSTFRVPLARIAAAQAKLLLGSRNKASVHSISV</sequence>
<dbReference type="PANTHER" id="PTHR22931">
    <property type="entry name" value="PHOSPHOENOLPYRUVATE DIKINASE-RELATED"/>
    <property type="match status" value="1"/>
</dbReference>
<evidence type="ECO:0000256" key="14">
    <source>
        <dbReference type="PIRSR" id="PIRSR000853-3"/>
    </source>
</evidence>
<dbReference type="Pfam" id="PF00391">
    <property type="entry name" value="PEP-utilizers"/>
    <property type="match status" value="1"/>
</dbReference>
<dbReference type="InterPro" id="IPR018274">
    <property type="entry name" value="PEP_util_AS"/>
</dbReference>
<feature type="binding site" evidence="14">
    <location>
        <position position="750"/>
    </location>
    <ligand>
        <name>Mg(2+)</name>
        <dbReference type="ChEBI" id="CHEBI:18420"/>
    </ligand>
</feature>
<comment type="caution">
    <text evidence="18">The sequence shown here is derived from an EMBL/GenBank/DDBJ whole genome shotgun (WGS) entry which is preliminary data.</text>
</comment>
<dbReference type="Gene3D" id="3.50.30.10">
    <property type="entry name" value="Phosphohistidine domain"/>
    <property type="match status" value="1"/>
</dbReference>
<dbReference type="OrthoDB" id="9765468at2"/>
<feature type="domain" description="PEP-utilising enzyme C-terminal" evidence="17">
    <location>
        <begin position="516"/>
        <end position="876"/>
    </location>
</feature>
<proteinExistence type="inferred from homology"/>
<feature type="binding site" evidence="13">
    <location>
        <position position="614"/>
    </location>
    <ligand>
        <name>substrate</name>
    </ligand>
</feature>
<dbReference type="PROSITE" id="PS00742">
    <property type="entry name" value="PEP_ENZYMES_2"/>
    <property type="match status" value="1"/>
</dbReference>
<keyword evidence="10 14" id="KW-0460">Magnesium</keyword>
<comment type="cofactor">
    <cofactor evidence="1 11 14">
        <name>Mg(2+)</name>
        <dbReference type="ChEBI" id="CHEBI:18420"/>
    </cofactor>
</comment>
<dbReference type="GO" id="GO:0016301">
    <property type="term" value="F:kinase activity"/>
    <property type="evidence" value="ECO:0007669"/>
    <property type="project" value="UniProtKB-UniRule"/>
</dbReference>
<evidence type="ECO:0000256" key="3">
    <source>
        <dbReference type="ARBA" id="ARBA00011994"/>
    </source>
</evidence>
<gene>
    <name evidence="18" type="ORF">DQX05_14260</name>
</gene>
<feature type="binding site" evidence="13">
    <location>
        <position position="773"/>
    </location>
    <ligand>
        <name>substrate</name>
    </ligand>
</feature>
<evidence type="ECO:0000256" key="6">
    <source>
        <dbReference type="ARBA" id="ARBA00022723"/>
    </source>
</evidence>
<comment type="similarity">
    <text evidence="2 11">Belongs to the PEP-utilizing enzyme family.</text>
</comment>
<dbReference type="Pfam" id="PF01326">
    <property type="entry name" value="PPDK_N"/>
    <property type="match status" value="2"/>
</dbReference>
<dbReference type="InterPro" id="IPR036637">
    <property type="entry name" value="Phosphohistidine_dom_sf"/>
</dbReference>
<dbReference type="InterPro" id="IPR008279">
    <property type="entry name" value="PEP-util_enz_mobile_dom"/>
</dbReference>
<keyword evidence="8 18" id="KW-0418">Kinase</keyword>
<evidence type="ECO:0000259" key="16">
    <source>
        <dbReference type="Pfam" id="PF01326"/>
    </source>
</evidence>
<dbReference type="Gene3D" id="3.30.1490.20">
    <property type="entry name" value="ATP-grasp fold, A domain"/>
    <property type="match status" value="1"/>
</dbReference>
<keyword evidence="7" id="KW-0547">Nucleotide-binding</keyword>
<feature type="binding site" evidence="13">
    <location>
        <position position="750"/>
    </location>
    <ligand>
        <name>substrate</name>
    </ligand>
</feature>
<dbReference type="PANTHER" id="PTHR22931:SF9">
    <property type="entry name" value="PYRUVATE, PHOSPHATE DIKINASE 1, CHLOROPLASTIC"/>
    <property type="match status" value="1"/>
</dbReference>
<feature type="active site" description="Tele-phosphohistidine intermediate" evidence="12">
    <location>
        <position position="452"/>
    </location>
</feature>
<evidence type="ECO:0000256" key="11">
    <source>
        <dbReference type="PIRNR" id="PIRNR000853"/>
    </source>
</evidence>